<evidence type="ECO:0000313" key="2">
    <source>
        <dbReference type="EMBL" id="EEG72715.1"/>
    </source>
</evidence>
<reference evidence="2" key="2">
    <citation type="submission" date="2013-06" db="EMBL/GenBank/DDBJ databases">
        <title>Draft genome sequence of Clostridium hylemonae (DSM 15053).</title>
        <authorList>
            <person name="Sudarsanam P."/>
            <person name="Ley R."/>
            <person name="Guruge J."/>
            <person name="Turnbaugh P.J."/>
            <person name="Mahowald M."/>
            <person name="Liep D."/>
            <person name="Gordon J."/>
        </authorList>
    </citation>
    <scope>NUCLEOTIDE SEQUENCE</scope>
    <source>
        <strain evidence="2">DSM 15053</strain>
    </source>
</reference>
<accession>C0C4U7</accession>
<protein>
    <submittedName>
        <fullName evidence="2">Uncharacterized protein</fullName>
    </submittedName>
</protein>
<evidence type="ECO:0000313" key="3">
    <source>
        <dbReference type="Proteomes" id="UP000004893"/>
    </source>
</evidence>
<dbReference type="HOGENOM" id="CLU_184401_0_0_9"/>
<sequence length="70" mass="8487">MFQNLKDAGCGPDIIEDFLLYFDREQKEEQITLLEKHRRELLNVVHKAEKKIYCLDYLIYQIKNEKERGI</sequence>
<dbReference type="Proteomes" id="UP000004893">
    <property type="component" value="Unassembled WGS sequence"/>
</dbReference>
<dbReference type="STRING" id="553973.CLOHYLEM_07113"/>
<dbReference type="RefSeq" id="WP_006444469.1">
    <property type="nucleotide sequence ID" value="NZ_GG657760.1"/>
</dbReference>
<dbReference type="AlphaFoldDB" id="C0C4U7"/>
<keyword evidence="1" id="KW-0175">Coiled coil</keyword>
<feature type="coiled-coil region" evidence="1">
    <location>
        <begin position="24"/>
        <end position="51"/>
    </location>
</feature>
<evidence type="ECO:0000256" key="1">
    <source>
        <dbReference type="SAM" id="Coils"/>
    </source>
</evidence>
<proteinExistence type="predicted"/>
<dbReference type="eggNOG" id="ENOG50303S9">
    <property type="taxonomic scope" value="Bacteria"/>
</dbReference>
<gene>
    <name evidence="2" type="ORF">CLOHYLEM_07113</name>
</gene>
<keyword evidence="3" id="KW-1185">Reference proteome</keyword>
<name>C0C4U7_9FIRM</name>
<reference evidence="2" key="1">
    <citation type="submission" date="2009-02" db="EMBL/GenBank/DDBJ databases">
        <authorList>
            <person name="Fulton L."/>
            <person name="Clifton S."/>
            <person name="Fulton B."/>
            <person name="Xu J."/>
            <person name="Minx P."/>
            <person name="Pepin K.H."/>
            <person name="Johnson M."/>
            <person name="Bhonagiri V."/>
            <person name="Nash W.E."/>
            <person name="Mardis E.R."/>
            <person name="Wilson R.K."/>
        </authorList>
    </citation>
    <scope>NUCLEOTIDE SEQUENCE [LARGE SCALE GENOMIC DNA]</scope>
    <source>
        <strain evidence="2">DSM 15053</strain>
    </source>
</reference>
<organism evidence="2 3">
    <name type="scientific">[Clostridium] hylemonae DSM 15053</name>
    <dbReference type="NCBI Taxonomy" id="553973"/>
    <lineage>
        <taxon>Bacteria</taxon>
        <taxon>Bacillati</taxon>
        <taxon>Bacillota</taxon>
        <taxon>Clostridia</taxon>
        <taxon>Lachnospirales</taxon>
        <taxon>Lachnospiraceae</taxon>
    </lineage>
</organism>
<dbReference type="EMBL" id="ABYI02000036">
    <property type="protein sequence ID" value="EEG72715.1"/>
    <property type="molecule type" value="Genomic_DNA"/>
</dbReference>
<comment type="caution">
    <text evidence="2">The sequence shown here is derived from an EMBL/GenBank/DDBJ whole genome shotgun (WGS) entry which is preliminary data.</text>
</comment>